<keyword evidence="1" id="KW-1133">Transmembrane helix</keyword>
<organism evidence="3 4">
    <name type="scientific">Thalassolituus oleivorans MIL-1</name>
    <dbReference type="NCBI Taxonomy" id="1298593"/>
    <lineage>
        <taxon>Bacteria</taxon>
        <taxon>Pseudomonadati</taxon>
        <taxon>Pseudomonadota</taxon>
        <taxon>Gammaproteobacteria</taxon>
        <taxon>Oceanospirillales</taxon>
        <taxon>Oceanospirillaceae</taxon>
        <taxon>Thalassolituus</taxon>
    </lineage>
</organism>
<evidence type="ECO:0000256" key="1">
    <source>
        <dbReference type="SAM" id="Phobius"/>
    </source>
</evidence>
<dbReference type="HOGENOM" id="CLU_1407715_0_0_6"/>
<protein>
    <recommendedName>
        <fullName evidence="2">DUF6436 domain-containing protein</fullName>
    </recommendedName>
</protein>
<dbReference type="Proteomes" id="UP000011866">
    <property type="component" value="Chromosome"/>
</dbReference>
<feature type="domain" description="DUF6436" evidence="2">
    <location>
        <begin position="84"/>
        <end position="232"/>
    </location>
</feature>
<accession>M5DS42</accession>
<dbReference type="eggNOG" id="COG0526">
    <property type="taxonomic scope" value="Bacteria"/>
</dbReference>
<proteinExistence type="predicted"/>
<reference evidence="3 4" key="1">
    <citation type="journal article" date="2013" name="Genome Announc.">
        <title>Genome Sequence of Thalassolituus oleivorans MIL-1 (DSM 14913T).</title>
        <authorList>
            <person name="Golyshin P.N."/>
            <person name="Werner J."/>
            <person name="Chernikova T.N."/>
            <person name="Tran H."/>
            <person name="Ferrer M."/>
            <person name="Yakimov M.M."/>
            <person name="Teeling H."/>
            <person name="Golyshina O.V."/>
        </authorList>
    </citation>
    <scope>NUCLEOTIDE SEQUENCE [LARGE SCALE GENOMIC DNA]</scope>
    <source>
        <strain evidence="3 4">MIL-1</strain>
    </source>
</reference>
<dbReference type="STRING" id="187493.CN03_10445"/>
<keyword evidence="1" id="KW-0812">Transmembrane</keyword>
<gene>
    <name evidence="3" type="ORF">TOL_1547</name>
</gene>
<keyword evidence="4" id="KW-1185">Reference proteome</keyword>
<feature type="transmembrane region" description="Helical" evidence="1">
    <location>
        <begin position="32"/>
        <end position="52"/>
    </location>
</feature>
<dbReference type="KEGG" id="tol:TOL_1547"/>
<dbReference type="AlphaFoldDB" id="M5DS42"/>
<evidence type="ECO:0000313" key="3">
    <source>
        <dbReference type="EMBL" id="CCU71972.1"/>
    </source>
</evidence>
<sequence>MALTYTKILEGDILTVCYNSAMTTSTSTVKHILLIALITLWLGGSLFGLWWFQQKQLRPFVADTDPVEAMQIGAVDTALSAILQRLPASEIEQQIILLHLWNPDCLCNAVSQRHLDSLLSHFTKQELRAIALAPASITTEQIDDFQRLNGQRMELLVLKPEDELPLSASPGLALYKVENSNAYQLSYYGAYGFGALCTLSEDSLFTNMVNDMKHGSYGPFMNVAGSGCFCPWPKAFTQLP</sequence>
<evidence type="ECO:0000259" key="2">
    <source>
        <dbReference type="Pfam" id="PF20029"/>
    </source>
</evidence>
<name>M5DS42_9GAMM</name>
<dbReference type="InterPro" id="IPR045494">
    <property type="entry name" value="DUF6436"/>
</dbReference>
<keyword evidence="1" id="KW-0472">Membrane</keyword>
<evidence type="ECO:0000313" key="4">
    <source>
        <dbReference type="Proteomes" id="UP000011866"/>
    </source>
</evidence>
<dbReference type="Pfam" id="PF20029">
    <property type="entry name" value="DUF6436"/>
    <property type="match status" value="1"/>
</dbReference>
<dbReference type="EMBL" id="HF680312">
    <property type="protein sequence ID" value="CCU71972.1"/>
    <property type="molecule type" value="Genomic_DNA"/>
</dbReference>